<dbReference type="Gene3D" id="2.60.40.1650">
    <property type="entry name" value="Porin MspA (Ig-like beta-sandwich domain)"/>
    <property type="match status" value="2"/>
</dbReference>
<dbReference type="RefSeq" id="WP_040717575.1">
    <property type="nucleotide sequence ID" value="NZ_CAWPHS010000035.1"/>
</dbReference>
<proteinExistence type="predicted"/>
<protein>
    <submittedName>
        <fullName evidence="2">MspA family porin</fullName>
    </submittedName>
</protein>
<dbReference type="InterPro" id="IPR015286">
    <property type="entry name" value="Porin_fam_mycobact-type"/>
</dbReference>
<evidence type="ECO:0000313" key="2">
    <source>
        <dbReference type="EMBL" id="NKY89118.1"/>
    </source>
</evidence>
<name>A0A7X6M2G8_9NOCA</name>
<accession>A0A7X6M2G8</accession>
<dbReference type="Proteomes" id="UP000523447">
    <property type="component" value="Unassembled WGS sequence"/>
</dbReference>
<keyword evidence="1" id="KW-0732">Signal</keyword>
<keyword evidence="3" id="KW-1185">Reference proteome</keyword>
<evidence type="ECO:0000256" key="1">
    <source>
        <dbReference type="SAM" id="SignalP"/>
    </source>
</evidence>
<dbReference type="AlphaFoldDB" id="A0A7X6M2G8"/>
<dbReference type="Pfam" id="PF09203">
    <property type="entry name" value="MspA"/>
    <property type="match status" value="1"/>
</dbReference>
<evidence type="ECO:0000313" key="3">
    <source>
        <dbReference type="Proteomes" id="UP000523447"/>
    </source>
</evidence>
<sequence>MFGLSTMRCATVAGAALAVLGLCPTGAAHADTFIPLPGGTITRTLGDGTVVHLSIEGESAKISGSMAATPLHRNVWTTGRAVADVETASGAKPTIKLAPGYVVGCQVNLSSLESDEEESAGVQLPSDSGNPLSALQAGLGDTETLVLGPGQATAHSVLDLEMPDDYGQESHKNYNKVSGPHASVAWTDETFAVNGCGGYAQARSFVTAEIGTGRALAVVTVWGAPFSMG</sequence>
<organism evidence="2 3">
    <name type="scientific">Nocardia veterana</name>
    <dbReference type="NCBI Taxonomy" id="132249"/>
    <lineage>
        <taxon>Bacteria</taxon>
        <taxon>Bacillati</taxon>
        <taxon>Actinomycetota</taxon>
        <taxon>Actinomycetes</taxon>
        <taxon>Mycobacteriales</taxon>
        <taxon>Nocardiaceae</taxon>
        <taxon>Nocardia</taxon>
    </lineage>
</organism>
<reference evidence="2 3" key="1">
    <citation type="submission" date="2020-04" db="EMBL/GenBank/DDBJ databases">
        <title>MicrobeNet Type strains.</title>
        <authorList>
            <person name="Nicholson A.C."/>
        </authorList>
    </citation>
    <scope>NUCLEOTIDE SEQUENCE [LARGE SCALE GENOMIC DNA]</scope>
    <source>
        <strain evidence="2 3">DSM 44445</strain>
    </source>
</reference>
<feature type="signal peptide" evidence="1">
    <location>
        <begin position="1"/>
        <end position="30"/>
    </location>
</feature>
<gene>
    <name evidence="2" type="ORF">HGA07_26345</name>
</gene>
<comment type="caution">
    <text evidence="2">The sequence shown here is derived from an EMBL/GenBank/DDBJ whole genome shotgun (WGS) entry which is preliminary data.</text>
</comment>
<feature type="chain" id="PRO_5030898793" evidence="1">
    <location>
        <begin position="31"/>
        <end position="229"/>
    </location>
</feature>
<dbReference type="EMBL" id="JAAXPE010000040">
    <property type="protein sequence ID" value="NKY89118.1"/>
    <property type="molecule type" value="Genomic_DNA"/>
</dbReference>